<proteinExistence type="inferred from homology"/>
<accession>A0A5B2VC54</accession>
<comment type="similarity">
    <text evidence="2">Belongs to the UPF0283 family.</text>
</comment>
<keyword evidence="5 8" id="KW-0812">Transmembrane</keyword>
<evidence type="ECO:0000256" key="2">
    <source>
        <dbReference type="ARBA" id="ARBA00008255"/>
    </source>
</evidence>
<protein>
    <submittedName>
        <fullName evidence="9">TIGR01620 family protein</fullName>
    </submittedName>
</protein>
<evidence type="ECO:0000256" key="1">
    <source>
        <dbReference type="ARBA" id="ARBA00004429"/>
    </source>
</evidence>
<reference evidence="9 10" key="1">
    <citation type="submission" date="2019-09" db="EMBL/GenBank/DDBJ databases">
        <title>Salinarimonas rosea gen. nov., sp. nov., a new member of the a-2 subgroup of the Proteobacteria.</title>
        <authorList>
            <person name="Liu J."/>
        </authorList>
    </citation>
    <scope>NUCLEOTIDE SEQUENCE [LARGE SCALE GENOMIC DNA]</scope>
    <source>
        <strain evidence="9 10">BN140002</strain>
    </source>
</reference>
<keyword evidence="4" id="KW-0997">Cell inner membrane</keyword>
<feature type="transmembrane region" description="Helical" evidence="8">
    <location>
        <begin position="87"/>
        <end position="110"/>
    </location>
</feature>
<dbReference type="Proteomes" id="UP000323142">
    <property type="component" value="Unassembled WGS sequence"/>
</dbReference>
<dbReference type="Pfam" id="PF05128">
    <property type="entry name" value="DUF697"/>
    <property type="match status" value="1"/>
</dbReference>
<name>A0A5B2VC54_9HYPH</name>
<evidence type="ECO:0000256" key="8">
    <source>
        <dbReference type="SAM" id="Phobius"/>
    </source>
</evidence>
<keyword evidence="7 8" id="KW-0472">Membrane</keyword>
<sequence>MTQRPRAFRLDHPDVVTGAPDVEPARGQVVVTPEPDEIVEAADGTPVPMGERRGFPWLGVFFSALGALLSLGIGLAVDALVRDLFALYPGLGWVALGLVGAALVALLAVVGRELSGLMREQRIERLRTGAARAVETRDHGAACALAADLATLYAGRPEAARGRTRVADVDGEILDADDRLILAERELLAPLDDAATRIVANAAKQVSVVTALSPRAIVDVAFVVFAAARLLRQVSRVYGGRPGLLGFLRLGRAALGHLAVTGGVAVGDSLLQQVLGLGLAARVSAKLGEGVLNGLMTARFGLAAIAVCRPLPYLGTRPPTIGDVAGGFLPKLDRNEA</sequence>
<dbReference type="RefSeq" id="WP_149819473.1">
    <property type="nucleotide sequence ID" value="NZ_VUOA01000028.1"/>
</dbReference>
<organism evidence="9 10">
    <name type="scientific">Salinarimonas soli</name>
    <dbReference type="NCBI Taxonomy" id="1638099"/>
    <lineage>
        <taxon>Bacteria</taxon>
        <taxon>Pseudomonadati</taxon>
        <taxon>Pseudomonadota</taxon>
        <taxon>Alphaproteobacteria</taxon>
        <taxon>Hyphomicrobiales</taxon>
        <taxon>Salinarimonadaceae</taxon>
        <taxon>Salinarimonas</taxon>
    </lineage>
</organism>
<keyword evidence="10" id="KW-1185">Reference proteome</keyword>
<evidence type="ECO:0000313" key="9">
    <source>
        <dbReference type="EMBL" id="KAA2236295.1"/>
    </source>
</evidence>
<keyword evidence="6 8" id="KW-1133">Transmembrane helix</keyword>
<dbReference type="NCBIfam" id="TIGR01620">
    <property type="entry name" value="hyp_HI0043"/>
    <property type="match status" value="1"/>
</dbReference>
<keyword evidence="3" id="KW-1003">Cell membrane</keyword>
<evidence type="ECO:0000256" key="4">
    <source>
        <dbReference type="ARBA" id="ARBA00022519"/>
    </source>
</evidence>
<reference evidence="9 10" key="2">
    <citation type="submission" date="2019-09" db="EMBL/GenBank/DDBJ databases">
        <authorList>
            <person name="Jin C."/>
        </authorList>
    </citation>
    <scope>NUCLEOTIDE SEQUENCE [LARGE SCALE GENOMIC DNA]</scope>
    <source>
        <strain evidence="9 10">BN140002</strain>
    </source>
</reference>
<gene>
    <name evidence="9" type="ORF">F0L46_16460</name>
</gene>
<dbReference type="InterPro" id="IPR021147">
    <property type="entry name" value="DUF697"/>
</dbReference>
<dbReference type="InterPro" id="IPR006507">
    <property type="entry name" value="UPF0283"/>
</dbReference>
<dbReference type="PANTHER" id="PTHR39342">
    <property type="entry name" value="UPF0283 MEMBRANE PROTEIN YCJF"/>
    <property type="match status" value="1"/>
</dbReference>
<comment type="subcellular location">
    <subcellularLocation>
        <location evidence="1">Cell inner membrane</location>
        <topology evidence="1">Multi-pass membrane protein</topology>
    </subcellularLocation>
</comment>
<comment type="caution">
    <text evidence="9">The sequence shown here is derived from an EMBL/GenBank/DDBJ whole genome shotgun (WGS) entry which is preliminary data.</text>
</comment>
<dbReference type="GO" id="GO:0005886">
    <property type="term" value="C:plasma membrane"/>
    <property type="evidence" value="ECO:0007669"/>
    <property type="project" value="UniProtKB-SubCell"/>
</dbReference>
<feature type="transmembrane region" description="Helical" evidence="8">
    <location>
        <begin position="57"/>
        <end position="81"/>
    </location>
</feature>
<evidence type="ECO:0000256" key="5">
    <source>
        <dbReference type="ARBA" id="ARBA00022692"/>
    </source>
</evidence>
<evidence type="ECO:0000256" key="3">
    <source>
        <dbReference type="ARBA" id="ARBA00022475"/>
    </source>
</evidence>
<dbReference type="EMBL" id="VUOA01000028">
    <property type="protein sequence ID" value="KAA2236295.1"/>
    <property type="molecule type" value="Genomic_DNA"/>
</dbReference>
<evidence type="ECO:0000256" key="6">
    <source>
        <dbReference type="ARBA" id="ARBA00022989"/>
    </source>
</evidence>
<evidence type="ECO:0000256" key="7">
    <source>
        <dbReference type="ARBA" id="ARBA00023136"/>
    </source>
</evidence>
<dbReference type="AlphaFoldDB" id="A0A5B2VC54"/>
<dbReference type="OrthoDB" id="9816060at2"/>
<evidence type="ECO:0000313" key="10">
    <source>
        <dbReference type="Proteomes" id="UP000323142"/>
    </source>
</evidence>
<dbReference type="PANTHER" id="PTHR39342:SF1">
    <property type="entry name" value="UPF0283 MEMBRANE PROTEIN YCJF"/>
    <property type="match status" value="1"/>
</dbReference>